<keyword evidence="3" id="KW-1185">Reference proteome</keyword>
<dbReference type="AlphaFoldDB" id="A0A5S9F2D3"/>
<feature type="compositionally biased region" description="Basic and acidic residues" evidence="1">
    <location>
        <begin position="1"/>
        <end position="13"/>
    </location>
</feature>
<dbReference type="KEGG" id="uam:UABAM_01848"/>
<protein>
    <submittedName>
        <fullName evidence="2">Uncharacterized protein</fullName>
    </submittedName>
</protein>
<feature type="compositionally biased region" description="Basic and acidic residues" evidence="1">
    <location>
        <begin position="43"/>
        <end position="53"/>
    </location>
</feature>
<gene>
    <name evidence="2" type="ORF">UABAM_01848</name>
</gene>
<evidence type="ECO:0000313" key="2">
    <source>
        <dbReference type="EMBL" id="BBM83496.1"/>
    </source>
</evidence>
<evidence type="ECO:0000256" key="1">
    <source>
        <dbReference type="SAM" id="MobiDB-lite"/>
    </source>
</evidence>
<feature type="compositionally biased region" description="Basic and acidic residues" evidence="1">
    <location>
        <begin position="21"/>
        <end position="34"/>
    </location>
</feature>
<sequence>MPEDTNKDDDRHSTHVFSNEEVAKIKEASRKSDTHVFSSDEVNEIKEASKKLK</sequence>
<dbReference type="Proteomes" id="UP000326354">
    <property type="component" value="Chromosome"/>
</dbReference>
<organism evidence="2 3">
    <name type="scientific">Uabimicrobium amorphum</name>
    <dbReference type="NCBI Taxonomy" id="2596890"/>
    <lineage>
        <taxon>Bacteria</taxon>
        <taxon>Pseudomonadati</taxon>
        <taxon>Planctomycetota</taxon>
        <taxon>Candidatus Uabimicrobiia</taxon>
        <taxon>Candidatus Uabimicrobiales</taxon>
        <taxon>Candidatus Uabimicrobiaceae</taxon>
        <taxon>Candidatus Uabimicrobium</taxon>
    </lineage>
</organism>
<proteinExistence type="predicted"/>
<evidence type="ECO:0000313" key="3">
    <source>
        <dbReference type="Proteomes" id="UP000326354"/>
    </source>
</evidence>
<dbReference type="RefSeq" id="WP_173013221.1">
    <property type="nucleotide sequence ID" value="NZ_AP019860.1"/>
</dbReference>
<dbReference type="EMBL" id="AP019860">
    <property type="protein sequence ID" value="BBM83496.1"/>
    <property type="molecule type" value="Genomic_DNA"/>
</dbReference>
<reference evidence="2 3" key="1">
    <citation type="submission" date="2019-08" db="EMBL/GenBank/DDBJ databases">
        <title>Complete genome sequence of Candidatus Uab amorphum.</title>
        <authorList>
            <person name="Shiratori T."/>
            <person name="Suzuki S."/>
            <person name="Kakizawa Y."/>
            <person name="Ishida K."/>
        </authorList>
    </citation>
    <scope>NUCLEOTIDE SEQUENCE [LARGE SCALE GENOMIC DNA]</scope>
    <source>
        <strain evidence="2 3">SRT547</strain>
    </source>
</reference>
<feature type="region of interest" description="Disordered" evidence="1">
    <location>
        <begin position="1"/>
        <end position="53"/>
    </location>
</feature>
<name>A0A5S9F2D3_UABAM</name>
<accession>A0A5S9F2D3</accession>